<dbReference type="InterPro" id="IPR044083">
    <property type="entry name" value="RamA-like"/>
</dbReference>
<dbReference type="PANTHER" id="PTHR23088">
    <property type="entry name" value="NITRILASE-RELATED"/>
    <property type="match status" value="1"/>
</dbReference>
<comment type="similarity">
    <text evidence="1">Belongs to the carbon-nitrogen hydrolase superfamily. NIT1/NIT2 family.</text>
</comment>
<dbReference type="PANTHER" id="PTHR23088:SF27">
    <property type="entry name" value="DEAMINATED GLUTATHIONE AMIDASE"/>
    <property type="match status" value="1"/>
</dbReference>
<dbReference type="CDD" id="cd07576">
    <property type="entry name" value="R-amidase_like"/>
    <property type="match status" value="1"/>
</dbReference>
<proteinExistence type="inferred from homology"/>
<dbReference type="AlphaFoldDB" id="A0A4Y4DUL3"/>
<dbReference type="EMBL" id="BJNY01000018">
    <property type="protein sequence ID" value="GED07285.1"/>
    <property type="molecule type" value="Genomic_DNA"/>
</dbReference>
<dbReference type="RefSeq" id="WP_141366263.1">
    <property type="nucleotide sequence ID" value="NZ_BAAAJL010000016.1"/>
</dbReference>
<dbReference type="Gene3D" id="3.60.110.10">
    <property type="entry name" value="Carbon-nitrogen hydrolase"/>
    <property type="match status" value="1"/>
</dbReference>
<dbReference type="SUPFAM" id="SSF56317">
    <property type="entry name" value="Carbon-nitrogen hydrolase"/>
    <property type="match status" value="1"/>
</dbReference>
<evidence type="ECO:0000259" key="2">
    <source>
        <dbReference type="PROSITE" id="PS50263"/>
    </source>
</evidence>
<reference evidence="3 4" key="1">
    <citation type="submission" date="2019-06" db="EMBL/GenBank/DDBJ databases">
        <title>Whole genome shotgun sequence of Glutamicibacter uratoxydans NBRC 15515.</title>
        <authorList>
            <person name="Hosoyama A."/>
            <person name="Uohara A."/>
            <person name="Ohji S."/>
            <person name="Ichikawa N."/>
        </authorList>
    </citation>
    <scope>NUCLEOTIDE SEQUENCE [LARGE SCALE GENOMIC DNA]</scope>
    <source>
        <strain evidence="3 4">NBRC 15515</strain>
    </source>
</reference>
<dbReference type="PROSITE" id="PS50263">
    <property type="entry name" value="CN_HYDROLASE"/>
    <property type="match status" value="1"/>
</dbReference>
<name>A0A4Y4DUL3_GLUUR</name>
<feature type="domain" description="CN hydrolase" evidence="2">
    <location>
        <begin position="1"/>
        <end position="237"/>
    </location>
</feature>
<evidence type="ECO:0000313" key="4">
    <source>
        <dbReference type="Proteomes" id="UP000316612"/>
    </source>
</evidence>
<dbReference type="GO" id="GO:0016787">
    <property type="term" value="F:hydrolase activity"/>
    <property type="evidence" value="ECO:0007669"/>
    <property type="project" value="UniProtKB-KW"/>
</dbReference>
<evidence type="ECO:0000313" key="3">
    <source>
        <dbReference type="EMBL" id="GED07285.1"/>
    </source>
</evidence>
<evidence type="ECO:0000256" key="1">
    <source>
        <dbReference type="ARBA" id="ARBA00010613"/>
    </source>
</evidence>
<accession>A0A4Y4DUL3</accession>
<dbReference type="Proteomes" id="UP000316612">
    <property type="component" value="Unassembled WGS sequence"/>
</dbReference>
<gene>
    <name evidence="3" type="ORF">AUR04nite_28170</name>
</gene>
<organism evidence="3 4">
    <name type="scientific">Glutamicibacter uratoxydans</name>
    <name type="common">Arthrobacter uratoxydans</name>
    <dbReference type="NCBI Taxonomy" id="43667"/>
    <lineage>
        <taxon>Bacteria</taxon>
        <taxon>Bacillati</taxon>
        <taxon>Actinomycetota</taxon>
        <taxon>Actinomycetes</taxon>
        <taxon>Micrococcales</taxon>
        <taxon>Micrococcaceae</taxon>
        <taxon>Glutamicibacter</taxon>
    </lineage>
</organism>
<dbReference type="InterPro" id="IPR036526">
    <property type="entry name" value="C-N_Hydrolase_sf"/>
</dbReference>
<comment type="caution">
    <text evidence="3">The sequence shown here is derived from an EMBL/GenBank/DDBJ whole genome shotgun (WGS) entry which is preliminary data.</text>
</comment>
<protein>
    <submittedName>
        <fullName evidence="3">Putative hydrolase</fullName>
    </submittedName>
</protein>
<dbReference type="OrthoDB" id="9811121at2"/>
<dbReference type="Pfam" id="PF00795">
    <property type="entry name" value="CN_hydrolase"/>
    <property type="match status" value="1"/>
</dbReference>
<dbReference type="InterPro" id="IPR003010">
    <property type="entry name" value="C-N_Hydrolase"/>
</dbReference>
<keyword evidence="3" id="KW-0378">Hydrolase</keyword>
<keyword evidence="4" id="KW-1185">Reference proteome</keyword>
<sequence length="268" mass="29149">MLIAAMQAEAVVLDYESNLKTVDEAAQKAADQGATLLLTPELFIVGYAPDALKKSFDPAVLPELRSRLAKIAQQRGIALAYSMPDAAEGQWKITSTFIDQSGAELSHYEKVHLFGDEEQQVFTPGVNAPAVFDYQGMKLGMAICFDVEYPELVREAARRGVEVLLIPTAVGKGYEVVSTALVPTRAMESQLYIAYANHVGTENGFQLSGTSVIAAPDGAILAQGGTGAEVIFASIEREYLNKVREEVPYLREAKTDLYAQWAAQRARN</sequence>